<sequence>MLMQDSNYFDKENKSWCPDYKMSEFTKFPLGLTSPNCDETISEKSSSDVLLPITTEKDCPPCQTLPISPRTDQLPQTDQPLEKDQSKNLAVTSGFTAVGTLGNLFFLYRFTPMMSWFRRPGMNNVGTNLYMNPGGAESFLSMQQDNGSNNLFYHP</sequence>
<feature type="transmembrane region" description="Helical" evidence="2">
    <location>
        <begin position="89"/>
        <end position="110"/>
    </location>
</feature>
<keyword evidence="2" id="KW-1133">Transmembrane helix</keyword>
<evidence type="ECO:0000313" key="3">
    <source>
        <dbReference type="EMBL" id="SCA60224.1"/>
    </source>
</evidence>
<evidence type="ECO:0000313" key="4">
    <source>
        <dbReference type="Proteomes" id="UP000196402"/>
    </source>
</evidence>
<keyword evidence="2" id="KW-0472">Membrane</keyword>
<gene>
    <name evidence="3" type="ORF">PVT01_000079700</name>
</gene>
<proteinExistence type="predicted"/>
<name>A0A1G4EAG5_PLAVI</name>
<keyword evidence="2" id="KW-0812">Transmembrane</keyword>
<dbReference type="EMBL" id="FLYH01000253">
    <property type="protein sequence ID" value="SCA60224.1"/>
    <property type="molecule type" value="Genomic_DNA"/>
</dbReference>
<protein>
    <recommendedName>
        <fullName evidence="5">VIR protein</fullName>
    </recommendedName>
</protein>
<feature type="region of interest" description="Disordered" evidence="1">
    <location>
        <begin position="61"/>
        <end position="83"/>
    </location>
</feature>
<evidence type="ECO:0000256" key="2">
    <source>
        <dbReference type="SAM" id="Phobius"/>
    </source>
</evidence>
<dbReference type="VEuPathDB" id="PlasmoDB:PVX_036190"/>
<organism evidence="3 4">
    <name type="scientific">Plasmodium vivax</name>
    <name type="common">malaria parasite P. vivax</name>
    <dbReference type="NCBI Taxonomy" id="5855"/>
    <lineage>
        <taxon>Eukaryota</taxon>
        <taxon>Sar</taxon>
        <taxon>Alveolata</taxon>
        <taxon>Apicomplexa</taxon>
        <taxon>Aconoidasida</taxon>
        <taxon>Haemosporida</taxon>
        <taxon>Plasmodiidae</taxon>
        <taxon>Plasmodium</taxon>
        <taxon>Plasmodium (Plasmodium)</taxon>
    </lineage>
</organism>
<dbReference type="Proteomes" id="UP000196402">
    <property type="component" value="Unassembled WGS sequence"/>
</dbReference>
<reference evidence="3 4" key="1">
    <citation type="submission" date="2016-07" db="EMBL/GenBank/DDBJ databases">
        <authorList>
            <consortium name="Pathogen Informatics"/>
        </authorList>
    </citation>
    <scope>NUCLEOTIDE SEQUENCE [LARGE SCALE GENOMIC DNA]</scope>
</reference>
<accession>A0A1G4EAG5</accession>
<evidence type="ECO:0000256" key="1">
    <source>
        <dbReference type="SAM" id="MobiDB-lite"/>
    </source>
</evidence>
<evidence type="ECO:0008006" key="5">
    <source>
        <dbReference type="Google" id="ProtNLM"/>
    </source>
</evidence>
<dbReference type="AlphaFoldDB" id="A0A1G4EAG5"/>
<feature type="compositionally biased region" description="Polar residues" evidence="1">
    <location>
        <begin position="70"/>
        <end position="79"/>
    </location>
</feature>